<dbReference type="WBParaSite" id="JU765_v2.g19553.t1">
    <property type="protein sequence ID" value="JU765_v2.g19553.t1"/>
    <property type="gene ID" value="JU765_v2.g19553"/>
</dbReference>
<sequence>MSDSSDNEYDGPIEKLEEKPEDEKKTFAELGVNEVLCAACEKLGWKKPSKIQIGTIPAALDGKDVIGLAETGSGKTAAFAIPILQELMEQPQKLFALVLTPTRELAFQIAEQFQALGSTIGLLVAVIVGGVDKAAQTLALARRPHIIIATPGRLVDHLEETKGFNLRSLKFLVLDEADRMLNLDFEIELDKILKVIPKDRRTFLFSATMTTKVNKLERASLKNPFRVEDRRTFLFSATMTTKVNKLERASLKNPFRVEVSNKYQTVETLKQYLLFIPQKYKDANLVYLLNEKAGNTFIIFCGTCNVVLAVTLMLRHLGFPALPLHGQMNQEKRISSLAKFKAKERTILVFLAVTLMLRHLGFPALPLHGQMNQEKRISSLAKFKAKERTILVCTDVASRGLDIPHVDVVINYDVPGASKDYVHRVGRTARAGRSGVAVTMVTQYDVELFQKIESLIGLRLDKYPTNNEEVLLLVENVDQAAKMARGEVRDLDKAKRDGKKKSSAFIADDEIGEGKKSQKRRGQKGGNNDNGKMKIKRLR</sequence>
<dbReference type="Proteomes" id="UP000887576">
    <property type="component" value="Unplaced"/>
</dbReference>
<name>A0AC34QUR2_9BILA</name>
<proteinExistence type="predicted"/>
<protein>
    <submittedName>
        <fullName evidence="2">RNA helicase</fullName>
    </submittedName>
</protein>
<accession>A0AC34QUR2</accession>
<evidence type="ECO:0000313" key="2">
    <source>
        <dbReference type="WBParaSite" id="JU765_v2.g19553.t1"/>
    </source>
</evidence>
<evidence type="ECO:0000313" key="1">
    <source>
        <dbReference type="Proteomes" id="UP000887576"/>
    </source>
</evidence>
<reference evidence="2" key="1">
    <citation type="submission" date="2022-11" db="UniProtKB">
        <authorList>
            <consortium name="WormBaseParasite"/>
        </authorList>
    </citation>
    <scope>IDENTIFICATION</scope>
</reference>
<organism evidence="1 2">
    <name type="scientific">Panagrolaimus sp. JU765</name>
    <dbReference type="NCBI Taxonomy" id="591449"/>
    <lineage>
        <taxon>Eukaryota</taxon>
        <taxon>Metazoa</taxon>
        <taxon>Ecdysozoa</taxon>
        <taxon>Nematoda</taxon>
        <taxon>Chromadorea</taxon>
        <taxon>Rhabditida</taxon>
        <taxon>Tylenchina</taxon>
        <taxon>Panagrolaimomorpha</taxon>
        <taxon>Panagrolaimoidea</taxon>
        <taxon>Panagrolaimidae</taxon>
        <taxon>Panagrolaimus</taxon>
    </lineage>
</organism>